<dbReference type="InterPro" id="IPR036291">
    <property type="entry name" value="NAD(P)-bd_dom_sf"/>
</dbReference>
<evidence type="ECO:0000313" key="1">
    <source>
        <dbReference type="EMBL" id="KAE8333956.1"/>
    </source>
</evidence>
<dbReference type="Proteomes" id="UP000325945">
    <property type="component" value="Unassembled WGS sequence"/>
</dbReference>
<dbReference type="Gene3D" id="3.40.50.720">
    <property type="entry name" value="NAD(P)-binding Rossmann-like Domain"/>
    <property type="match status" value="1"/>
</dbReference>
<sequence length="222" mass="25142">MRITIAGAGGLARYFSEEFRKHGHSVVILTRSEKEYFRNRPHITQVITDYCVASIVAALGGCEILISVILSPKYKRFISSEFFGDIENYPDLPPLYSEVREPIRKTLVCNGWLVSYIVPKGNLHLMDIGEGFPIDTIRNRIVIPGNGKDAVNRYPAMREVKCNSTDQEELLLAHYQIFVPLGAVSFDPDKVEAHRRKFFAGLQFRSPGQLIDEVEEDPDKVV</sequence>
<organism evidence="1 2">
    <name type="scientific">Aspergillus sergii</name>
    <dbReference type="NCBI Taxonomy" id="1034303"/>
    <lineage>
        <taxon>Eukaryota</taxon>
        <taxon>Fungi</taxon>
        <taxon>Dikarya</taxon>
        <taxon>Ascomycota</taxon>
        <taxon>Pezizomycotina</taxon>
        <taxon>Eurotiomycetes</taxon>
        <taxon>Eurotiomycetidae</taxon>
        <taxon>Eurotiales</taxon>
        <taxon>Aspergillaceae</taxon>
        <taxon>Aspergillus</taxon>
        <taxon>Aspergillus subgen. Circumdati</taxon>
    </lineage>
</organism>
<keyword evidence="2" id="KW-1185">Reference proteome</keyword>
<proteinExistence type="predicted"/>
<dbReference type="SUPFAM" id="SSF51735">
    <property type="entry name" value="NAD(P)-binding Rossmann-fold domains"/>
    <property type="match status" value="1"/>
</dbReference>
<dbReference type="EMBL" id="ML741761">
    <property type="protein sequence ID" value="KAE8333956.1"/>
    <property type="molecule type" value="Genomic_DNA"/>
</dbReference>
<name>A0A5N6XNL0_9EURO</name>
<reference evidence="2" key="1">
    <citation type="submission" date="2019-04" db="EMBL/GenBank/DDBJ databases">
        <title>Friends and foes A comparative genomics studyof 23 Aspergillus species from section Flavi.</title>
        <authorList>
            <consortium name="DOE Joint Genome Institute"/>
            <person name="Kjaerbolling I."/>
            <person name="Vesth T."/>
            <person name="Frisvad J.C."/>
            <person name="Nybo J.L."/>
            <person name="Theobald S."/>
            <person name="Kildgaard S."/>
            <person name="Isbrandt T."/>
            <person name="Kuo A."/>
            <person name="Sato A."/>
            <person name="Lyhne E.K."/>
            <person name="Kogle M.E."/>
            <person name="Wiebenga A."/>
            <person name="Kun R.S."/>
            <person name="Lubbers R.J."/>
            <person name="Makela M.R."/>
            <person name="Barry K."/>
            <person name="Chovatia M."/>
            <person name="Clum A."/>
            <person name="Daum C."/>
            <person name="Haridas S."/>
            <person name="He G."/>
            <person name="LaButti K."/>
            <person name="Lipzen A."/>
            <person name="Mondo S."/>
            <person name="Riley R."/>
            <person name="Salamov A."/>
            <person name="Simmons B.A."/>
            <person name="Magnuson J.K."/>
            <person name="Henrissat B."/>
            <person name="Mortensen U.H."/>
            <person name="Larsen T.O."/>
            <person name="Devries R.P."/>
            <person name="Grigoriev I.V."/>
            <person name="Machida M."/>
            <person name="Baker S.E."/>
            <person name="Andersen M.R."/>
        </authorList>
    </citation>
    <scope>NUCLEOTIDE SEQUENCE [LARGE SCALE GENOMIC DNA]</scope>
    <source>
        <strain evidence="2">CBS 130017</strain>
    </source>
</reference>
<protein>
    <recommendedName>
        <fullName evidence="3">NmrA-like domain-containing protein</fullName>
    </recommendedName>
</protein>
<dbReference type="AlphaFoldDB" id="A0A5N6XNL0"/>
<evidence type="ECO:0008006" key="3">
    <source>
        <dbReference type="Google" id="ProtNLM"/>
    </source>
</evidence>
<gene>
    <name evidence="1" type="ORF">BDV39DRAFT_211988</name>
</gene>
<evidence type="ECO:0000313" key="2">
    <source>
        <dbReference type="Proteomes" id="UP000325945"/>
    </source>
</evidence>
<accession>A0A5N6XNL0</accession>